<dbReference type="KEGG" id="bxe:Bxe_B2285"/>
<gene>
    <name evidence="2" type="ORF">Bxe_B2285</name>
</gene>
<sequence>MTSASGTHRSISAGQLPSRTTPFPPERPQFFAAAKTRRLLRHSPLRATLRISGRLPRTVNANSESARKRCTVIVRRKKGIAVILTALIRERLNVGMQNTQPI</sequence>
<proteinExistence type="predicted"/>
<reference evidence="2 3" key="1">
    <citation type="journal article" date="2006" name="Proc. Natl. Acad. Sci. U.S.A.">
        <title>Burkholderia xenovorans LB400 harbors a multi-replicon, 9.73-Mbp genome shaped for versatility.</title>
        <authorList>
            <person name="Chain P.S."/>
            <person name="Denef V.J."/>
            <person name="Konstantinidis K.T."/>
            <person name="Vergez L.M."/>
            <person name="Agullo L."/>
            <person name="Reyes V.L."/>
            <person name="Hauser L."/>
            <person name="Cordova M."/>
            <person name="Gomez L."/>
            <person name="Gonzalez M."/>
            <person name="Land M."/>
            <person name="Lao V."/>
            <person name="Larimer F."/>
            <person name="LiPuma J.J."/>
            <person name="Mahenthiralingam E."/>
            <person name="Malfatti S.A."/>
            <person name="Marx C.J."/>
            <person name="Parnell J.J."/>
            <person name="Ramette A."/>
            <person name="Richardson P."/>
            <person name="Seeger M."/>
            <person name="Smith D."/>
            <person name="Spilker T."/>
            <person name="Sul W.J."/>
            <person name="Tsoi T.V."/>
            <person name="Ulrich L.E."/>
            <person name="Zhulin I.B."/>
            <person name="Tiedje J.M."/>
        </authorList>
    </citation>
    <scope>NUCLEOTIDE SEQUENCE [LARGE SCALE GENOMIC DNA]</scope>
    <source>
        <strain evidence="2 3">LB400</strain>
    </source>
</reference>
<evidence type="ECO:0000313" key="2">
    <source>
        <dbReference type="EMBL" id="ABE33701.1"/>
    </source>
</evidence>
<dbReference type="AlphaFoldDB" id="Q13QD8"/>
<keyword evidence="3" id="KW-1185">Reference proteome</keyword>
<dbReference type="Proteomes" id="UP000001817">
    <property type="component" value="Chromosome 2"/>
</dbReference>
<organism evidence="2 3">
    <name type="scientific">Paraburkholderia xenovorans (strain LB400)</name>
    <dbReference type="NCBI Taxonomy" id="266265"/>
    <lineage>
        <taxon>Bacteria</taxon>
        <taxon>Pseudomonadati</taxon>
        <taxon>Pseudomonadota</taxon>
        <taxon>Betaproteobacteria</taxon>
        <taxon>Burkholderiales</taxon>
        <taxon>Burkholderiaceae</taxon>
        <taxon>Paraburkholderia</taxon>
    </lineage>
</organism>
<evidence type="ECO:0000256" key="1">
    <source>
        <dbReference type="SAM" id="MobiDB-lite"/>
    </source>
</evidence>
<name>Q13QD8_PARXL</name>
<protein>
    <submittedName>
        <fullName evidence="2">Uncharacterized protein</fullName>
    </submittedName>
</protein>
<evidence type="ECO:0000313" key="3">
    <source>
        <dbReference type="Proteomes" id="UP000001817"/>
    </source>
</evidence>
<dbReference type="EMBL" id="CP000271">
    <property type="protein sequence ID" value="ABE33701.1"/>
    <property type="molecule type" value="Genomic_DNA"/>
</dbReference>
<feature type="region of interest" description="Disordered" evidence="1">
    <location>
        <begin position="1"/>
        <end position="28"/>
    </location>
</feature>
<dbReference type="STRING" id="266265.Bxe_B2285"/>
<feature type="compositionally biased region" description="Polar residues" evidence="1">
    <location>
        <begin position="1"/>
        <end position="21"/>
    </location>
</feature>
<accession>Q13QD8</accession>